<accession>A0A9P5VD73</accession>
<dbReference type="Proteomes" id="UP000748756">
    <property type="component" value="Unassembled WGS sequence"/>
</dbReference>
<dbReference type="EMBL" id="JAAAUQ010000144">
    <property type="protein sequence ID" value="KAF9153949.1"/>
    <property type="molecule type" value="Genomic_DNA"/>
</dbReference>
<sequence length="68" mass="7088">MDINPADGSGASSALRQYKPINSIITATVTVIAVTAVTVSVLRDPAYGLEDDVMDAYRNNGNLAECGT</sequence>
<gene>
    <name evidence="2" type="ORF">BG015_002255</name>
</gene>
<protein>
    <submittedName>
        <fullName evidence="2">Uncharacterized protein</fullName>
    </submittedName>
</protein>
<evidence type="ECO:0000256" key="1">
    <source>
        <dbReference type="SAM" id="Phobius"/>
    </source>
</evidence>
<name>A0A9P5VD73_9FUNG</name>
<keyword evidence="1" id="KW-1133">Transmembrane helix</keyword>
<organism evidence="2 3">
    <name type="scientific">Linnemannia schmuckeri</name>
    <dbReference type="NCBI Taxonomy" id="64567"/>
    <lineage>
        <taxon>Eukaryota</taxon>
        <taxon>Fungi</taxon>
        <taxon>Fungi incertae sedis</taxon>
        <taxon>Mucoromycota</taxon>
        <taxon>Mortierellomycotina</taxon>
        <taxon>Mortierellomycetes</taxon>
        <taxon>Mortierellales</taxon>
        <taxon>Mortierellaceae</taxon>
        <taxon>Linnemannia</taxon>
    </lineage>
</organism>
<comment type="caution">
    <text evidence="2">The sequence shown here is derived from an EMBL/GenBank/DDBJ whole genome shotgun (WGS) entry which is preliminary data.</text>
</comment>
<proteinExistence type="predicted"/>
<feature type="transmembrane region" description="Helical" evidence="1">
    <location>
        <begin position="21"/>
        <end position="42"/>
    </location>
</feature>
<keyword evidence="1" id="KW-0812">Transmembrane</keyword>
<keyword evidence="1" id="KW-0472">Membrane</keyword>
<dbReference type="AlphaFoldDB" id="A0A9P5VD73"/>
<evidence type="ECO:0000313" key="3">
    <source>
        <dbReference type="Proteomes" id="UP000748756"/>
    </source>
</evidence>
<reference evidence="2" key="1">
    <citation type="journal article" date="2020" name="Fungal Divers.">
        <title>Resolving the Mortierellaceae phylogeny through synthesis of multi-gene phylogenetics and phylogenomics.</title>
        <authorList>
            <person name="Vandepol N."/>
            <person name="Liber J."/>
            <person name="Desiro A."/>
            <person name="Na H."/>
            <person name="Kennedy M."/>
            <person name="Barry K."/>
            <person name="Grigoriev I.V."/>
            <person name="Miller A.N."/>
            <person name="O'Donnell K."/>
            <person name="Stajich J.E."/>
            <person name="Bonito G."/>
        </authorList>
    </citation>
    <scope>NUCLEOTIDE SEQUENCE</scope>
    <source>
        <strain evidence="2">NRRL 6426</strain>
    </source>
</reference>
<evidence type="ECO:0000313" key="2">
    <source>
        <dbReference type="EMBL" id="KAF9153949.1"/>
    </source>
</evidence>
<keyword evidence="3" id="KW-1185">Reference proteome</keyword>